<dbReference type="STRING" id="1076551.HA48_09295"/>
<accession>A0A1X1DA18</accession>
<dbReference type="EMBL" id="MLFS01000020">
    <property type="protein sequence ID" value="ORM73498.1"/>
    <property type="molecule type" value="Genomic_DNA"/>
</dbReference>
<keyword evidence="1" id="KW-0812">Transmembrane</keyword>
<protein>
    <submittedName>
        <fullName evidence="2">Fimbrial assembly protein</fullName>
    </submittedName>
</protein>
<dbReference type="AlphaFoldDB" id="A0A1X1DA18"/>
<dbReference type="RefSeq" id="WP_128600866.1">
    <property type="nucleotide sequence ID" value="NZ_MLFS01000020.1"/>
</dbReference>
<sequence>MLAVNLLPWRAQQWQRTCHLTRVLLISTLAGTLLLTFLGWWHGERLYQQRAALLIRQTGVLAALQQQLAQQQVLLQQRDALLATQQARVQRQIHHQRWQQFWLQLPALMPDTLWLSRLERQQGQVQLQGLAQSMAAVGEFRRQLLAQPLFTAVQQGSVQRQTDGYYHFALRARMQEGSNE</sequence>
<dbReference type="Proteomes" id="UP000193104">
    <property type="component" value="Unassembled WGS sequence"/>
</dbReference>
<dbReference type="PANTHER" id="PTHR40278">
    <property type="entry name" value="DNA UTILIZATION PROTEIN HOFN"/>
    <property type="match status" value="1"/>
</dbReference>
<keyword evidence="3" id="KW-1185">Reference proteome</keyword>
<dbReference type="InterPro" id="IPR007813">
    <property type="entry name" value="PilN"/>
</dbReference>
<dbReference type="OrthoDB" id="6519106at2"/>
<name>A0A1X1DA18_9GAMM</name>
<gene>
    <name evidence="2" type="ORF">HA48_09295</name>
</gene>
<keyword evidence="1" id="KW-1133">Transmembrane helix</keyword>
<evidence type="ECO:0000313" key="2">
    <source>
        <dbReference type="EMBL" id="ORM73498.1"/>
    </source>
</evidence>
<organism evidence="2 3">
    <name type="scientific">Pantoea wallisii</name>
    <dbReference type="NCBI Taxonomy" id="1076551"/>
    <lineage>
        <taxon>Bacteria</taxon>
        <taxon>Pseudomonadati</taxon>
        <taxon>Pseudomonadota</taxon>
        <taxon>Gammaproteobacteria</taxon>
        <taxon>Enterobacterales</taxon>
        <taxon>Erwiniaceae</taxon>
        <taxon>Pantoea</taxon>
    </lineage>
</organism>
<reference evidence="2 3" key="1">
    <citation type="journal article" date="2017" name="Antonie Van Leeuwenhoek">
        <title>Phylogenomic resolution of the bacterial genus Pantoea and its relationship with Erwinia and Tatumella.</title>
        <authorList>
            <person name="Palmer M."/>
            <person name="Steenkamp E.T."/>
            <person name="Coetzee M.P."/>
            <person name="Chan W.Y."/>
            <person name="van Zyl E."/>
            <person name="De Maayer P."/>
            <person name="Coutinho T.A."/>
            <person name="Blom J."/>
            <person name="Smits T.H."/>
            <person name="Duffy B."/>
            <person name="Venter S.N."/>
        </authorList>
    </citation>
    <scope>NUCLEOTIDE SEQUENCE [LARGE SCALE GENOMIC DNA]</scope>
    <source>
        <strain evidence="2 3">LMG 26277</strain>
    </source>
</reference>
<keyword evidence="1" id="KW-0472">Membrane</keyword>
<feature type="transmembrane region" description="Helical" evidence="1">
    <location>
        <begin position="20"/>
        <end position="41"/>
    </location>
</feature>
<dbReference type="Pfam" id="PF05137">
    <property type="entry name" value="PilN"/>
    <property type="match status" value="1"/>
</dbReference>
<evidence type="ECO:0000313" key="3">
    <source>
        <dbReference type="Proteomes" id="UP000193104"/>
    </source>
</evidence>
<comment type="caution">
    <text evidence="2">The sequence shown here is derived from an EMBL/GenBank/DDBJ whole genome shotgun (WGS) entry which is preliminary data.</text>
</comment>
<dbReference type="PANTHER" id="PTHR40278:SF1">
    <property type="entry name" value="DNA UTILIZATION PROTEIN HOFN"/>
    <property type="match status" value="1"/>
</dbReference>
<evidence type="ECO:0000256" key="1">
    <source>
        <dbReference type="SAM" id="Phobius"/>
    </source>
</evidence>
<dbReference type="InterPro" id="IPR052534">
    <property type="entry name" value="Extracell_DNA_Util/SecSys_Comp"/>
</dbReference>
<proteinExistence type="predicted"/>